<reference evidence="3" key="1">
    <citation type="submission" date="2017-04" db="EMBL/GenBank/DDBJ databases">
        <authorList>
            <person name="Varghese N."/>
            <person name="Submissions S."/>
        </authorList>
    </citation>
    <scope>NUCLEOTIDE SEQUENCE [LARGE SCALE GENOMIC DNA]</scope>
    <source>
        <strain evidence="3">RKEM611</strain>
    </source>
</reference>
<dbReference type="AlphaFoldDB" id="A0A1Y6BR38"/>
<gene>
    <name evidence="2" type="ORF">SAMN06296036_107226</name>
</gene>
<dbReference type="RefSeq" id="WP_132318231.1">
    <property type="nucleotide sequence ID" value="NZ_FWZT01000007.1"/>
</dbReference>
<organism evidence="2 3">
    <name type="scientific">Pseudobacteriovorax antillogorgiicola</name>
    <dbReference type="NCBI Taxonomy" id="1513793"/>
    <lineage>
        <taxon>Bacteria</taxon>
        <taxon>Pseudomonadati</taxon>
        <taxon>Bdellovibrionota</taxon>
        <taxon>Oligoflexia</taxon>
        <taxon>Oligoflexales</taxon>
        <taxon>Pseudobacteriovoracaceae</taxon>
        <taxon>Pseudobacteriovorax</taxon>
    </lineage>
</organism>
<feature type="signal peptide" evidence="1">
    <location>
        <begin position="1"/>
        <end position="21"/>
    </location>
</feature>
<keyword evidence="1" id="KW-0732">Signal</keyword>
<evidence type="ECO:0000256" key="1">
    <source>
        <dbReference type="SAM" id="SignalP"/>
    </source>
</evidence>
<name>A0A1Y6BR38_9BACT</name>
<keyword evidence="3" id="KW-1185">Reference proteome</keyword>
<evidence type="ECO:0000313" key="2">
    <source>
        <dbReference type="EMBL" id="SMF22693.1"/>
    </source>
</evidence>
<evidence type="ECO:0000313" key="3">
    <source>
        <dbReference type="Proteomes" id="UP000192907"/>
    </source>
</evidence>
<accession>A0A1Y6BR38</accession>
<sequence>MGRFRCWVLLLILLSSFNGMAHYKPNPEGYLVTYQPGKNWQANTIYKKQKGINQHVLYIKELYRQGKINLSASFKDDHLEVLIMMGENQEDLKKLLSKDPSVMDKVLDFKMKKIILTRVHNLMPDHHHTGH</sequence>
<dbReference type="Proteomes" id="UP000192907">
    <property type="component" value="Unassembled WGS sequence"/>
</dbReference>
<proteinExistence type="predicted"/>
<dbReference type="EMBL" id="FWZT01000007">
    <property type="protein sequence ID" value="SMF22693.1"/>
    <property type="molecule type" value="Genomic_DNA"/>
</dbReference>
<feature type="chain" id="PRO_5012554419" description="YCII-related domain-containing protein" evidence="1">
    <location>
        <begin position="22"/>
        <end position="131"/>
    </location>
</feature>
<evidence type="ECO:0008006" key="4">
    <source>
        <dbReference type="Google" id="ProtNLM"/>
    </source>
</evidence>
<protein>
    <recommendedName>
        <fullName evidence="4">YCII-related domain-containing protein</fullName>
    </recommendedName>
</protein>